<dbReference type="OrthoDB" id="187139at2759"/>
<dbReference type="EMBL" id="KV460230">
    <property type="protein sequence ID" value="OBT96133.1"/>
    <property type="molecule type" value="Genomic_DNA"/>
</dbReference>
<evidence type="ECO:0000256" key="8">
    <source>
        <dbReference type="ARBA" id="ARBA00023316"/>
    </source>
</evidence>
<dbReference type="GeneID" id="28840306"/>
<protein>
    <recommendedName>
        <fullName evidence="14">Pectate lyase superfamily protein domain-containing protein</fullName>
    </recommendedName>
</protein>
<dbReference type="STRING" id="342668.A0A1B8GJW9"/>
<comment type="similarity">
    <text evidence="2 9">Belongs to the glycosyl hydrolase 28 family.</text>
</comment>
<feature type="signal peptide" evidence="11">
    <location>
        <begin position="1"/>
        <end position="21"/>
    </location>
</feature>
<dbReference type="PANTHER" id="PTHR31736">
    <property type="match status" value="1"/>
</dbReference>
<dbReference type="RefSeq" id="XP_018129866.1">
    <property type="nucleotide sequence ID" value="XM_018276357.1"/>
</dbReference>
<feature type="compositionally biased region" description="Basic and acidic residues" evidence="10">
    <location>
        <begin position="657"/>
        <end position="666"/>
    </location>
</feature>
<evidence type="ECO:0000256" key="6">
    <source>
        <dbReference type="ARBA" id="ARBA00023180"/>
    </source>
</evidence>
<reference evidence="13" key="2">
    <citation type="journal article" date="2018" name="Nat. Commun.">
        <title>Extreme sensitivity to ultraviolet light in the fungal pathogen causing white-nose syndrome of bats.</title>
        <authorList>
            <person name="Palmer J.M."/>
            <person name="Drees K.P."/>
            <person name="Foster J.T."/>
            <person name="Lindner D.L."/>
        </authorList>
    </citation>
    <scope>NUCLEOTIDE SEQUENCE [LARGE SCALE GENOMIC DNA]</scope>
    <source>
        <strain evidence="13">UAMH 10579</strain>
    </source>
</reference>
<evidence type="ECO:0000313" key="13">
    <source>
        <dbReference type="Proteomes" id="UP000091956"/>
    </source>
</evidence>
<feature type="region of interest" description="Disordered" evidence="10">
    <location>
        <begin position="643"/>
        <end position="672"/>
    </location>
</feature>
<name>A0A1B8GJW9_9PEZI</name>
<evidence type="ECO:0008006" key="14">
    <source>
        <dbReference type="Google" id="ProtNLM"/>
    </source>
</evidence>
<evidence type="ECO:0000256" key="4">
    <source>
        <dbReference type="ARBA" id="ARBA00022729"/>
    </source>
</evidence>
<dbReference type="GO" id="GO:0005975">
    <property type="term" value="P:carbohydrate metabolic process"/>
    <property type="evidence" value="ECO:0007669"/>
    <property type="project" value="InterPro"/>
</dbReference>
<evidence type="ECO:0000256" key="3">
    <source>
        <dbReference type="ARBA" id="ARBA00022525"/>
    </source>
</evidence>
<dbReference type="AlphaFoldDB" id="A0A1B8GJW9"/>
<evidence type="ECO:0000256" key="2">
    <source>
        <dbReference type="ARBA" id="ARBA00008834"/>
    </source>
</evidence>
<sequence>MWSSSIPTVLTLLLAVSGSVANKDKEHRKSCVVKSGGSNATDDAPAILKAFKKCGHKGRVVFEPTNYYVNSVMNIDWLKDVDVDIYGTLLWSTDIQYWLKNSMDVGYQNQSTALIIGGDNVRINGHGTGTFDGNGDYWYQWIRQQPNTSNYPGRPHAVTFGNLTNSVVKGLTFLRSQMWTMSIIYSHNVLLDSILVNNTGNWAQSSNTDGADTIRSSHITFNNWTVYNGDDSLSMKANSTDITIKNCKFHNGLGIAMGSIGQYNGQYETIERVTAENIEYVNTLHAFYIKTWTADQNGYPPNGGGGGLGFASGMTLKNLTTTGLRGAAFAISQCTRFSGAPGVGNCTNSEFQIRNVEIDGLYGDSKSARVASLQCSAVAPCTNITMVNVGLHLTSGAPAAEYLCGNVANPSGFNCTGTPCVGGSATGESELGKETAASGFVHLVNLFRPFDELFLGLWNGTLSACSVDWLVSLDEHVRNSASASLDITDIQMVNLLVTQQWLRLIVWQLSNKLGFLSSVSSHESLNFQYPIQIARDLTISTCRLPQQSMEIHGIGLVEKLFDVAYVLIDVIAYTPPSAPEPPISDLGPKDYLTYILSLVAKLRGGEDRFLPLLQEKISQVLPNFLNPLTWSLPLASFLENPASPSEKFSPGEGEGWTGHDMEDHSFRQPSMS</sequence>
<evidence type="ECO:0000256" key="9">
    <source>
        <dbReference type="RuleBase" id="RU361169"/>
    </source>
</evidence>
<evidence type="ECO:0000256" key="1">
    <source>
        <dbReference type="ARBA" id="ARBA00004613"/>
    </source>
</evidence>
<keyword evidence="3" id="KW-0964">Secreted</keyword>
<dbReference type="SUPFAM" id="SSF51126">
    <property type="entry name" value="Pectin lyase-like"/>
    <property type="match status" value="1"/>
</dbReference>
<feature type="chain" id="PRO_5008608655" description="Pectate lyase superfamily protein domain-containing protein" evidence="11">
    <location>
        <begin position="22"/>
        <end position="672"/>
    </location>
</feature>
<dbReference type="InterPro" id="IPR011050">
    <property type="entry name" value="Pectin_lyase_fold/virulence"/>
</dbReference>
<gene>
    <name evidence="12" type="ORF">VE01_06920</name>
</gene>
<dbReference type="GO" id="GO:0004650">
    <property type="term" value="F:polygalacturonase activity"/>
    <property type="evidence" value="ECO:0007669"/>
    <property type="project" value="InterPro"/>
</dbReference>
<reference evidence="12 13" key="1">
    <citation type="submission" date="2016-03" db="EMBL/GenBank/DDBJ databases">
        <title>Comparative genomics of Pseudogymnoascus destructans, the fungus causing white-nose syndrome of bats.</title>
        <authorList>
            <person name="Palmer J.M."/>
            <person name="Drees K.P."/>
            <person name="Foster J.T."/>
            <person name="Lindner D.L."/>
        </authorList>
    </citation>
    <scope>NUCLEOTIDE SEQUENCE [LARGE SCALE GENOMIC DNA]</scope>
    <source>
        <strain evidence="12 13">UAMH 10579</strain>
    </source>
</reference>
<dbReference type="InterPro" id="IPR012334">
    <property type="entry name" value="Pectin_lyas_fold"/>
</dbReference>
<dbReference type="Pfam" id="PF00295">
    <property type="entry name" value="Glyco_hydro_28"/>
    <property type="match status" value="1"/>
</dbReference>
<organism evidence="12 13">
    <name type="scientific">Pseudogymnoascus verrucosus</name>
    <dbReference type="NCBI Taxonomy" id="342668"/>
    <lineage>
        <taxon>Eukaryota</taxon>
        <taxon>Fungi</taxon>
        <taxon>Dikarya</taxon>
        <taxon>Ascomycota</taxon>
        <taxon>Pezizomycotina</taxon>
        <taxon>Leotiomycetes</taxon>
        <taxon>Thelebolales</taxon>
        <taxon>Thelebolaceae</taxon>
        <taxon>Pseudogymnoascus</taxon>
    </lineage>
</organism>
<keyword evidence="4 11" id="KW-0732">Signal</keyword>
<keyword evidence="8" id="KW-0961">Cell wall biogenesis/degradation</keyword>
<dbReference type="InterPro" id="IPR000743">
    <property type="entry name" value="Glyco_hydro_28"/>
</dbReference>
<accession>A0A1B8GJW9</accession>
<dbReference type="Proteomes" id="UP000091956">
    <property type="component" value="Unassembled WGS sequence"/>
</dbReference>
<keyword evidence="7 9" id="KW-0326">Glycosidase</keyword>
<keyword evidence="5 9" id="KW-0378">Hydrolase</keyword>
<dbReference type="PANTHER" id="PTHR31736:SF8">
    <property type="entry name" value="PUTATIVE (AFU_ORTHOLOGUE AFUA_7G06410)-RELATED"/>
    <property type="match status" value="1"/>
</dbReference>
<evidence type="ECO:0000256" key="5">
    <source>
        <dbReference type="ARBA" id="ARBA00022801"/>
    </source>
</evidence>
<dbReference type="GO" id="GO:0071555">
    <property type="term" value="P:cell wall organization"/>
    <property type="evidence" value="ECO:0007669"/>
    <property type="project" value="UniProtKB-KW"/>
</dbReference>
<evidence type="ECO:0000313" key="12">
    <source>
        <dbReference type="EMBL" id="OBT96133.1"/>
    </source>
</evidence>
<dbReference type="Gene3D" id="2.160.20.10">
    <property type="entry name" value="Single-stranded right-handed beta-helix, Pectin lyase-like"/>
    <property type="match status" value="1"/>
</dbReference>
<proteinExistence type="inferred from homology"/>
<comment type="subcellular location">
    <subcellularLocation>
        <location evidence="1">Secreted</location>
    </subcellularLocation>
</comment>
<evidence type="ECO:0000256" key="10">
    <source>
        <dbReference type="SAM" id="MobiDB-lite"/>
    </source>
</evidence>
<keyword evidence="13" id="KW-1185">Reference proteome</keyword>
<keyword evidence="6" id="KW-0325">Glycoprotein</keyword>
<dbReference type="GO" id="GO:0005576">
    <property type="term" value="C:extracellular region"/>
    <property type="evidence" value="ECO:0007669"/>
    <property type="project" value="UniProtKB-SubCell"/>
</dbReference>
<evidence type="ECO:0000256" key="7">
    <source>
        <dbReference type="ARBA" id="ARBA00023295"/>
    </source>
</evidence>
<evidence type="ECO:0000256" key="11">
    <source>
        <dbReference type="SAM" id="SignalP"/>
    </source>
</evidence>